<dbReference type="OrthoDB" id="741027at2759"/>
<accession>A0A8B8ER58</accession>
<comment type="similarity">
    <text evidence="1">Belongs to the NDRG family.</text>
</comment>
<dbReference type="SUPFAM" id="SSF53474">
    <property type="entry name" value="alpha/beta-Hydrolases"/>
    <property type="match status" value="1"/>
</dbReference>
<gene>
    <name evidence="3" type="primary">LOC111136005</name>
</gene>
<dbReference type="RefSeq" id="XP_022342258.1">
    <property type="nucleotide sequence ID" value="XM_022486550.1"/>
</dbReference>
<dbReference type="InterPro" id="IPR029058">
    <property type="entry name" value="AB_hydrolase_fold"/>
</dbReference>
<dbReference type="Proteomes" id="UP000694844">
    <property type="component" value="Chromosome 5"/>
</dbReference>
<keyword evidence="2" id="KW-1185">Reference proteome</keyword>
<organism evidence="2 3">
    <name type="scientific">Crassostrea virginica</name>
    <name type="common">Eastern oyster</name>
    <dbReference type="NCBI Taxonomy" id="6565"/>
    <lineage>
        <taxon>Eukaryota</taxon>
        <taxon>Metazoa</taxon>
        <taxon>Spiralia</taxon>
        <taxon>Lophotrochozoa</taxon>
        <taxon>Mollusca</taxon>
        <taxon>Bivalvia</taxon>
        <taxon>Autobranchia</taxon>
        <taxon>Pteriomorphia</taxon>
        <taxon>Ostreida</taxon>
        <taxon>Ostreoidea</taxon>
        <taxon>Ostreidae</taxon>
        <taxon>Crassostrea</taxon>
    </lineage>
</organism>
<dbReference type="InterPro" id="IPR004142">
    <property type="entry name" value="NDRG"/>
</dbReference>
<protein>
    <submittedName>
        <fullName evidence="3">Protein NDRG3-like isoform X1</fullName>
    </submittedName>
</protein>
<reference evidence="3" key="1">
    <citation type="submission" date="2025-08" db="UniProtKB">
        <authorList>
            <consortium name="RefSeq"/>
        </authorList>
    </citation>
    <scope>IDENTIFICATION</scope>
    <source>
        <tissue evidence="3">Whole sample</tissue>
    </source>
</reference>
<proteinExistence type="inferred from homology"/>
<name>A0A8B8ER58_CRAVI</name>
<evidence type="ECO:0000313" key="2">
    <source>
        <dbReference type="Proteomes" id="UP000694844"/>
    </source>
</evidence>
<evidence type="ECO:0000313" key="3">
    <source>
        <dbReference type="RefSeq" id="XP_022342258.1"/>
    </source>
</evidence>
<sequence length="371" mass="42282">MEKLTEIEFTGINVQDKAPRNFSNNASSILIQEDDIETPFGNFHVAIQGDRTKLAILTFHDIGLNSSTCFQGFFNFTDMQPILRNFCVYHVNAPGQEDGSLQLRPEQDALGNPESLGNSYLRDQCFTYPTMEQLGEALQSVVNHYKIKRFIGFGVGAGVNILCRYALNHPEHVDSLVLVNGTADKAGWVEWGYQKLNSWYLWRGNMTTFTEDYLLWHWFGSKTQWENYDLTTVYKEYIKSINTQNLSLLIESYLARTPLGIERELDPVRRIGTKTLQCQTLLIVGDDSPHLDDAVELNGRLDPEKTDFLKIQDCGGMPLEEQPGKVCEAFRLFLQGMGYVPTLRQSTSTVSQVQKNYRQQLDDFRGTNKVC</sequence>
<dbReference type="GeneID" id="111136005"/>
<dbReference type="PANTHER" id="PTHR11034">
    <property type="entry name" value="N-MYC DOWNSTREAM REGULATED"/>
    <property type="match status" value="1"/>
</dbReference>
<dbReference type="Gene3D" id="3.40.50.1820">
    <property type="entry name" value="alpha/beta hydrolase"/>
    <property type="match status" value="1"/>
</dbReference>
<evidence type="ECO:0000256" key="1">
    <source>
        <dbReference type="ARBA" id="ARBA00005598"/>
    </source>
</evidence>
<dbReference type="AlphaFoldDB" id="A0A8B8ER58"/>
<dbReference type="Pfam" id="PF03096">
    <property type="entry name" value="Ndr"/>
    <property type="match status" value="1"/>
</dbReference>
<dbReference type="KEGG" id="cvn:111136005"/>